<dbReference type="Pfam" id="PF02481">
    <property type="entry name" value="DNA_processg_A"/>
    <property type="match status" value="1"/>
</dbReference>
<sequence>MNVHGHPANTGARRDDDDEIRQARAYLMSITEPPGHALRAFVQMVGPIEAAMRVRDGTAPSCVIDEATPRTAHHRMVPVSEQFACASAADARLLIPEDPDWPAEALRPLTTTHEDPHRHGVPLGLWVRGTADLGHALTCAISIVGARAATEYGAQVATEFGHDLAKLGAVIVAGTGHGIDAAAHRGAHAALGSTIAVLANGIAVTHPHSNGPLIDQIADSGLVISEYPPTAQPTRRRHHLARRLIAGATGGLVVVESLRRRGPVDAAATACALGRPVMVVPGPITSVMSSGCLELLRHGQAVAVGSAEHVWQTCGFPVAPGSRSE</sequence>
<reference evidence="3 4" key="1">
    <citation type="submission" date="2019-03" db="EMBL/GenBank/DDBJ databases">
        <title>Genomic Encyclopedia of Type Strains, Phase IV (KMG-IV): sequencing the most valuable type-strain genomes for metagenomic binning, comparative biology and taxonomic classification.</title>
        <authorList>
            <person name="Goeker M."/>
        </authorList>
    </citation>
    <scope>NUCLEOTIDE SEQUENCE [LARGE SCALE GENOMIC DNA]</scope>
    <source>
        <strain evidence="3 4">DSM 45361</strain>
    </source>
</reference>
<comment type="similarity">
    <text evidence="1">Belongs to the DprA/Smf family.</text>
</comment>
<protein>
    <submittedName>
        <fullName evidence="3">DNA processing protein</fullName>
    </submittedName>
</protein>
<dbReference type="AlphaFoldDB" id="A0A4R6SI36"/>
<dbReference type="RefSeq" id="WP_243753982.1">
    <property type="nucleotide sequence ID" value="NZ_SNXZ01000002.1"/>
</dbReference>
<dbReference type="InterPro" id="IPR057666">
    <property type="entry name" value="DrpA_SLOG"/>
</dbReference>
<gene>
    <name evidence="3" type="ORF">EV186_102479</name>
</gene>
<organism evidence="3 4">
    <name type="scientific">Labedaea rhizosphaerae</name>
    <dbReference type="NCBI Taxonomy" id="598644"/>
    <lineage>
        <taxon>Bacteria</taxon>
        <taxon>Bacillati</taxon>
        <taxon>Actinomycetota</taxon>
        <taxon>Actinomycetes</taxon>
        <taxon>Pseudonocardiales</taxon>
        <taxon>Pseudonocardiaceae</taxon>
        <taxon>Labedaea</taxon>
    </lineage>
</organism>
<dbReference type="Proteomes" id="UP000295444">
    <property type="component" value="Unassembled WGS sequence"/>
</dbReference>
<feature type="domain" description="Smf/DprA SLOG" evidence="2">
    <location>
        <begin position="93"/>
        <end position="313"/>
    </location>
</feature>
<dbReference type="PANTHER" id="PTHR43022:SF1">
    <property type="entry name" value="PROTEIN SMF"/>
    <property type="match status" value="1"/>
</dbReference>
<evidence type="ECO:0000256" key="1">
    <source>
        <dbReference type="ARBA" id="ARBA00006525"/>
    </source>
</evidence>
<comment type="caution">
    <text evidence="3">The sequence shown here is derived from an EMBL/GenBank/DDBJ whole genome shotgun (WGS) entry which is preliminary data.</text>
</comment>
<dbReference type="EMBL" id="SNXZ01000002">
    <property type="protein sequence ID" value="TDQ00618.1"/>
    <property type="molecule type" value="Genomic_DNA"/>
</dbReference>
<dbReference type="Gene3D" id="3.40.50.450">
    <property type="match status" value="1"/>
</dbReference>
<evidence type="ECO:0000259" key="2">
    <source>
        <dbReference type="Pfam" id="PF02481"/>
    </source>
</evidence>
<dbReference type="GO" id="GO:0009294">
    <property type="term" value="P:DNA-mediated transformation"/>
    <property type="evidence" value="ECO:0007669"/>
    <property type="project" value="InterPro"/>
</dbReference>
<evidence type="ECO:0000313" key="4">
    <source>
        <dbReference type="Proteomes" id="UP000295444"/>
    </source>
</evidence>
<dbReference type="InterPro" id="IPR003488">
    <property type="entry name" value="DprA"/>
</dbReference>
<evidence type="ECO:0000313" key="3">
    <source>
        <dbReference type="EMBL" id="TDQ00618.1"/>
    </source>
</evidence>
<keyword evidence="4" id="KW-1185">Reference proteome</keyword>
<dbReference type="PANTHER" id="PTHR43022">
    <property type="entry name" value="PROTEIN SMF"/>
    <property type="match status" value="1"/>
</dbReference>
<dbReference type="SUPFAM" id="SSF102405">
    <property type="entry name" value="MCP/YpsA-like"/>
    <property type="match status" value="1"/>
</dbReference>
<name>A0A4R6SI36_LABRH</name>
<proteinExistence type="inferred from homology"/>
<accession>A0A4R6SI36</accession>